<protein>
    <recommendedName>
        <fullName evidence="1">VOC domain-containing protein</fullName>
    </recommendedName>
</protein>
<dbReference type="InterPro" id="IPR029068">
    <property type="entry name" value="Glyas_Bleomycin-R_OHBP_Dase"/>
</dbReference>
<dbReference type="Pfam" id="PF22677">
    <property type="entry name" value="Ble-like_N"/>
    <property type="match status" value="1"/>
</dbReference>
<accession>A0A0S4L3W7</accession>
<dbReference type="SUPFAM" id="SSF54593">
    <property type="entry name" value="Glyoxalase/Bleomycin resistance protein/Dihydroxybiphenyl dioxygenase"/>
    <property type="match status" value="1"/>
</dbReference>
<gene>
    <name evidence="2" type="ORF">COMA1_10025</name>
</gene>
<name>A0A0S4L3W7_9BACT</name>
<feature type="domain" description="VOC" evidence="1">
    <location>
        <begin position="18"/>
        <end position="132"/>
    </location>
</feature>
<dbReference type="OrthoDB" id="9792323at2"/>
<dbReference type="Gene3D" id="3.10.180.10">
    <property type="entry name" value="2,3-Dihydroxybiphenyl 1,2-Dioxygenase, domain 1"/>
    <property type="match status" value="1"/>
</dbReference>
<dbReference type="STRING" id="1742972.COMA1_10025"/>
<dbReference type="PROSITE" id="PS51819">
    <property type="entry name" value="VOC"/>
    <property type="match status" value="1"/>
</dbReference>
<evidence type="ECO:0000313" key="2">
    <source>
        <dbReference type="EMBL" id="CUS31272.1"/>
    </source>
</evidence>
<dbReference type="Proteomes" id="UP000199032">
    <property type="component" value="Unassembled WGS sequence"/>
</dbReference>
<dbReference type="PANTHER" id="PTHR33993">
    <property type="entry name" value="GLYOXALASE-RELATED"/>
    <property type="match status" value="1"/>
</dbReference>
<organism evidence="2 3">
    <name type="scientific">Candidatus Nitrospira nitrosa</name>
    <dbReference type="NCBI Taxonomy" id="1742972"/>
    <lineage>
        <taxon>Bacteria</taxon>
        <taxon>Pseudomonadati</taxon>
        <taxon>Nitrospirota</taxon>
        <taxon>Nitrospiria</taxon>
        <taxon>Nitrospirales</taxon>
        <taxon>Nitrospiraceae</taxon>
        <taxon>Nitrospira</taxon>
    </lineage>
</organism>
<sequence>MATKKNGPTAKKNKAPASIVWFEVPADDPDRARKFYKSLFGWNFAKLPAAINDYWHIDTGGPDASPDGGMMPRMHPQQPITNYVSVPSVTKAAAKVEKLGGTVCKPKTAVPGMGYFAICLDTEGNTFALWEMNERAK</sequence>
<evidence type="ECO:0000259" key="1">
    <source>
        <dbReference type="PROSITE" id="PS51819"/>
    </source>
</evidence>
<keyword evidence="3" id="KW-1185">Reference proteome</keyword>
<dbReference type="EMBL" id="CZQA01000001">
    <property type="protein sequence ID" value="CUS31272.1"/>
    <property type="molecule type" value="Genomic_DNA"/>
</dbReference>
<dbReference type="AlphaFoldDB" id="A0A0S4L3W7"/>
<dbReference type="InterPro" id="IPR037523">
    <property type="entry name" value="VOC_core"/>
</dbReference>
<proteinExistence type="predicted"/>
<evidence type="ECO:0000313" key="3">
    <source>
        <dbReference type="Proteomes" id="UP000199032"/>
    </source>
</evidence>
<dbReference type="InterPro" id="IPR053863">
    <property type="entry name" value="Glyoxy/Ble-like_N"/>
</dbReference>
<dbReference type="CDD" id="cd07247">
    <property type="entry name" value="SgaA_N_like"/>
    <property type="match status" value="1"/>
</dbReference>
<reference evidence="2 3" key="1">
    <citation type="submission" date="2015-10" db="EMBL/GenBank/DDBJ databases">
        <authorList>
            <person name="Gilbert D.G."/>
        </authorList>
    </citation>
    <scope>NUCLEOTIDE SEQUENCE [LARGE SCALE GENOMIC DNA]</scope>
    <source>
        <strain evidence="2">COMA1</strain>
    </source>
</reference>
<dbReference type="InterPro" id="IPR052164">
    <property type="entry name" value="Anthracycline_SecMetBiosynth"/>
</dbReference>
<dbReference type="RefSeq" id="WP_090742031.1">
    <property type="nucleotide sequence ID" value="NZ_CZQA01000001.1"/>
</dbReference>
<dbReference type="PANTHER" id="PTHR33993:SF2">
    <property type="entry name" value="VOC DOMAIN-CONTAINING PROTEIN"/>
    <property type="match status" value="1"/>
</dbReference>